<dbReference type="STRING" id="349521.HCH_05966"/>
<reference evidence="3 4" key="1">
    <citation type="journal article" date="2005" name="Nucleic Acids Res.">
        <title>Genomic blueprint of Hahella chejuensis, a marine microbe producing an algicidal agent.</title>
        <authorList>
            <person name="Jeong H."/>
            <person name="Yim J.H."/>
            <person name="Lee C."/>
            <person name="Choi S.-H."/>
            <person name="Park Y.K."/>
            <person name="Yoon S.H."/>
            <person name="Hur C.-G."/>
            <person name="Kang H.-Y."/>
            <person name="Kim D."/>
            <person name="Lee H.H."/>
            <person name="Park K.H."/>
            <person name="Park S.-H."/>
            <person name="Park H.-S."/>
            <person name="Lee H.K."/>
            <person name="Oh T.K."/>
            <person name="Kim J.F."/>
        </authorList>
    </citation>
    <scope>NUCLEOTIDE SEQUENCE [LARGE SCALE GENOMIC DNA]</scope>
    <source>
        <strain evidence="3 4">KCTC 2396</strain>
    </source>
</reference>
<dbReference type="KEGG" id="hch:HCH_05966"/>
<keyword evidence="4" id="KW-1185">Reference proteome</keyword>
<dbReference type="EMBL" id="CP000155">
    <property type="protein sequence ID" value="ABC32617.1"/>
    <property type="molecule type" value="Genomic_DNA"/>
</dbReference>
<dbReference type="RefSeq" id="WP_011399675.1">
    <property type="nucleotide sequence ID" value="NC_007645.1"/>
</dbReference>
<sequence length="542" mass="58816">MQETGVQQEPAFALDVWREVYGVDGDPFDGRRADLLQVGRYGEVIENLRHLIHFAERIVALTAPKGGGKSLLLKRLIELEGEALRIVLLKPGLLEGAEALVIQLATGLELPTAESNLSTKVLLAEIMQSCERSFASGLRTLFIIDDAHELSDESLELLVTRFNPEQSGAFGLLLVGQLQITQQLARACGARGTSVQYVGVPPLDLSDTSRYLNEKLRAAGWSGGEGEIPPAVVGKLYQLSKGIPGRIDRLAGSLLLSAEAAKPKRSFSSSTKLYQLVSGFLLAIFVGGVGFIAWRYEAAPKVESATADASRVTIKLPAPEPEVEAPVIHTETPVEPVADVFDELPPESESGAKPEDAAAQTQKVEKEANQTVVVAAAPAKTPVEKVSADVESKYSDPALPAAVLKELAPVEEPESFTQIAAKKNPSKVKPLENNVPTAEVVDDLDHYFRTNEWLQSQASTAWTIQLLGSLHKESVQTFLRREGDTQDFYVKSLYQGKDWYVVLRGVYPSIEQAKEALAQLPQPLVEQGAWVRSISGLQGLVK</sequence>
<dbReference type="HOGENOM" id="CLU_572128_0_0_6"/>
<gene>
    <name evidence="3" type="ordered locus">HCH_05966</name>
</gene>
<evidence type="ECO:0000256" key="1">
    <source>
        <dbReference type="SAM" id="MobiDB-lite"/>
    </source>
</evidence>
<dbReference type="Pfam" id="PF13401">
    <property type="entry name" value="AAA_22"/>
    <property type="match status" value="1"/>
</dbReference>
<dbReference type="eggNOG" id="COG3267">
    <property type="taxonomic scope" value="Bacteria"/>
</dbReference>
<proteinExistence type="predicted"/>
<dbReference type="Gene3D" id="3.40.50.300">
    <property type="entry name" value="P-loop containing nucleotide triphosphate hydrolases"/>
    <property type="match status" value="1"/>
</dbReference>
<dbReference type="InterPro" id="IPR052026">
    <property type="entry name" value="ExeA_AAA_ATPase_DNA-bind"/>
</dbReference>
<dbReference type="SUPFAM" id="SSF52540">
    <property type="entry name" value="P-loop containing nucleoside triphosphate hydrolases"/>
    <property type="match status" value="1"/>
</dbReference>
<dbReference type="InterPro" id="IPR036680">
    <property type="entry name" value="SPOR-like_sf"/>
</dbReference>
<feature type="region of interest" description="Disordered" evidence="1">
    <location>
        <begin position="342"/>
        <end position="365"/>
    </location>
</feature>
<dbReference type="AlphaFoldDB" id="Q2S9Q7"/>
<dbReference type="PANTHER" id="PTHR35894:SF7">
    <property type="entry name" value="GENERAL SECRETION PATHWAY PROTEIN A-RELATED"/>
    <property type="match status" value="1"/>
</dbReference>
<dbReference type="GO" id="GO:0042834">
    <property type="term" value="F:peptidoglycan binding"/>
    <property type="evidence" value="ECO:0007669"/>
    <property type="project" value="InterPro"/>
</dbReference>
<protein>
    <submittedName>
        <fullName evidence="3">Uncharacterized protein conserved in bacteria</fullName>
    </submittedName>
</protein>
<evidence type="ECO:0000313" key="4">
    <source>
        <dbReference type="Proteomes" id="UP000000238"/>
    </source>
</evidence>
<organism evidence="3 4">
    <name type="scientific">Hahella chejuensis (strain KCTC 2396)</name>
    <dbReference type="NCBI Taxonomy" id="349521"/>
    <lineage>
        <taxon>Bacteria</taxon>
        <taxon>Pseudomonadati</taxon>
        <taxon>Pseudomonadota</taxon>
        <taxon>Gammaproteobacteria</taxon>
        <taxon>Oceanospirillales</taxon>
        <taxon>Hahellaceae</taxon>
        <taxon>Hahella</taxon>
    </lineage>
</organism>
<dbReference type="PANTHER" id="PTHR35894">
    <property type="entry name" value="GENERAL SECRETION PATHWAY PROTEIN A-RELATED"/>
    <property type="match status" value="1"/>
</dbReference>
<dbReference type="InterPro" id="IPR007730">
    <property type="entry name" value="SPOR-like_dom"/>
</dbReference>
<dbReference type="Gene3D" id="3.30.70.1070">
    <property type="entry name" value="Sporulation related repeat"/>
    <property type="match status" value="1"/>
</dbReference>
<dbReference type="eggNOG" id="COG3266">
    <property type="taxonomic scope" value="Bacteria"/>
</dbReference>
<dbReference type="Proteomes" id="UP000000238">
    <property type="component" value="Chromosome"/>
</dbReference>
<dbReference type="InterPro" id="IPR049945">
    <property type="entry name" value="AAA_22"/>
</dbReference>
<dbReference type="GO" id="GO:0016887">
    <property type="term" value="F:ATP hydrolysis activity"/>
    <property type="evidence" value="ECO:0007669"/>
    <property type="project" value="InterPro"/>
</dbReference>
<evidence type="ECO:0000313" key="3">
    <source>
        <dbReference type="EMBL" id="ABC32617.1"/>
    </source>
</evidence>
<dbReference type="InterPro" id="IPR027417">
    <property type="entry name" value="P-loop_NTPase"/>
</dbReference>
<dbReference type="Pfam" id="PF05036">
    <property type="entry name" value="SPOR"/>
    <property type="match status" value="1"/>
</dbReference>
<dbReference type="PROSITE" id="PS51724">
    <property type="entry name" value="SPOR"/>
    <property type="match status" value="1"/>
</dbReference>
<evidence type="ECO:0000259" key="2">
    <source>
        <dbReference type="PROSITE" id="PS51724"/>
    </source>
</evidence>
<accession>Q2S9Q7</accession>
<feature type="domain" description="SPOR" evidence="2">
    <location>
        <begin position="456"/>
        <end position="533"/>
    </location>
</feature>
<name>Q2S9Q7_HAHCH</name>